<gene>
    <name evidence="1" type="ORF">L2E82_29500</name>
</gene>
<organism evidence="1 2">
    <name type="scientific">Cichorium intybus</name>
    <name type="common">Chicory</name>
    <dbReference type="NCBI Taxonomy" id="13427"/>
    <lineage>
        <taxon>Eukaryota</taxon>
        <taxon>Viridiplantae</taxon>
        <taxon>Streptophyta</taxon>
        <taxon>Embryophyta</taxon>
        <taxon>Tracheophyta</taxon>
        <taxon>Spermatophyta</taxon>
        <taxon>Magnoliopsida</taxon>
        <taxon>eudicotyledons</taxon>
        <taxon>Gunneridae</taxon>
        <taxon>Pentapetalae</taxon>
        <taxon>asterids</taxon>
        <taxon>campanulids</taxon>
        <taxon>Asterales</taxon>
        <taxon>Asteraceae</taxon>
        <taxon>Cichorioideae</taxon>
        <taxon>Cichorieae</taxon>
        <taxon>Cichoriinae</taxon>
        <taxon>Cichorium</taxon>
    </lineage>
</organism>
<proteinExistence type="predicted"/>
<comment type="caution">
    <text evidence="1">The sequence shown here is derived from an EMBL/GenBank/DDBJ whole genome shotgun (WGS) entry which is preliminary data.</text>
</comment>
<dbReference type="EMBL" id="CM042013">
    <property type="protein sequence ID" value="KAI3739108.1"/>
    <property type="molecule type" value="Genomic_DNA"/>
</dbReference>
<dbReference type="Proteomes" id="UP001055811">
    <property type="component" value="Linkage Group LG05"/>
</dbReference>
<evidence type="ECO:0000313" key="2">
    <source>
        <dbReference type="Proteomes" id="UP001055811"/>
    </source>
</evidence>
<reference evidence="1 2" key="2">
    <citation type="journal article" date="2022" name="Mol. Ecol. Resour.">
        <title>The genomes of chicory, endive, great burdock and yacon provide insights into Asteraceae paleo-polyploidization history and plant inulin production.</title>
        <authorList>
            <person name="Fan W."/>
            <person name="Wang S."/>
            <person name="Wang H."/>
            <person name="Wang A."/>
            <person name="Jiang F."/>
            <person name="Liu H."/>
            <person name="Zhao H."/>
            <person name="Xu D."/>
            <person name="Zhang Y."/>
        </authorList>
    </citation>
    <scope>NUCLEOTIDE SEQUENCE [LARGE SCALE GENOMIC DNA]</scope>
    <source>
        <strain evidence="2">cv. Punajuju</strain>
        <tissue evidence="1">Leaves</tissue>
    </source>
</reference>
<reference evidence="2" key="1">
    <citation type="journal article" date="2022" name="Mol. Ecol. Resour.">
        <title>The genomes of chicory, endive, great burdock and yacon provide insights into Asteraceae palaeo-polyploidization history and plant inulin production.</title>
        <authorList>
            <person name="Fan W."/>
            <person name="Wang S."/>
            <person name="Wang H."/>
            <person name="Wang A."/>
            <person name="Jiang F."/>
            <person name="Liu H."/>
            <person name="Zhao H."/>
            <person name="Xu D."/>
            <person name="Zhang Y."/>
        </authorList>
    </citation>
    <scope>NUCLEOTIDE SEQUENCE [LARGE SCALE GENOMIC DNA]</scope>
    <source>
        <strain evidence="2">cv. Punajuju</strain>
    </source>
</reference>
<sequence>MLTHNFLLIPILFLLIKSEILLSDANDDGRNCTQSELEALLNFKAGLVDPEDRLSSWKGNNCCQWHGIGCDNSIGVVNIIDLRNPYPLIGYDAQPGRYGLWNLSGEIRPSLVKLKYLSYFDLSYNTFNDKKIPQFIGSLRNLRYLNLSTAGFSGRIPPSIGNLSHLQYLDVSSDLGSLNVDNLEWVTKLGYLKHLRMNYVDLSIVGPDWSRILTNLTSLTALHLQGSGLSTLSPVDLPALSDLDLSMNSFNSKFPAWVLNLTSLSSLDLSSCGFYGRIPLSLSELPNLRSVSLAMNYNLTASCTQLFRGSWPKIEVLELGSNKLHGNLPAAVGNMTSLTYLGLFDNNIGGGIPGSIGKLCNLSFLWVSINNMTGSLPEYLEGMETCLSKTPMPSLQRLWLSNNKLVGRLPEWLGQLGSLEELELDYNQLEGPIPVSLGSLQLLTSMGLAGNNLNGTVPGSFGQLSELGNFDVSFNDLNGIVSEAHFSKLNIDLSSNLFEGPIPLPSVEVELFSLSFNKFSGVIPYNIGKIMPNLVFLSLGSNRLSGEIPSSIGEMVSLLVIDLSNNSLTGYIPPGFGNCFYLKALDLGYNNLSGEIPESYGKLQLLQSLHLDDNNFSGELPSSLKNLSSLETLDLANNRFSGDIPAWFYGFYRGIYYKERLVVNLEGGFLQYTKTLSLVAYMDLSKNSLFGHFPIEITKLIGLVFLNLSRNQIDGTMPDTISNLVQLGSLDLSGNRFSGVIPSSLSSLTFMSRLNMSNNNFSGRIPVGGQMATFGESSFSGNPNLCGPPLAVNCGSNSSDNTPPLPNEDEDESDNDIWFPLSIGLGFATGILVPWLIMSIRRPWGDAYFGFVEGVIRRIERVTTKTSQVKVTDQEHVSLPGLSI</sequence>
<evidence type="ECO:0000313" key="1">
    <source>
        <dbReference type="EMBL" id="KAI3739108.1"/>
    </source>
</evidence>
<keyword evidence="2" id="KW-1185">Reference proteome</keyword>
<accession>A0ACB9CY49</accession>
<name>A0ACB9CY49_CICIN</name>
<protein>
    <submittedName>
        <fullName evidence="1">Uncharacterized protein</fullName>
    </submittedName>
</protein>